<evidence type="ECO:0000259" key="1">
    <source>
        <dbReference type="Pfam" id="PF13472"/>
    </source>
</evidence>
<dbReference type="Pfam" id="PF13472">
    <property type="entry name" value="Lipase_GDSL_2"/>
    <property type="match status" value="1"/>
</dbReference>
<proteinExistence type="predicted"/>
<dbReference type="SUPFAM" id="SSF52266">
    <property type="entry name" value="SGNH hydrolase"/>
    <property type="match status" value="1"/>
</dbReference>
<sequence length="287" mass="32172">MTLQNIIQLSPNPMIVYELIPNLSVMFMEGLTKTGPDGFRITPGSSDDTNAFCIIGLGDSVMFGWGVNDDETYLSQICRRLSSDLPARQARVINMSVPGYNTVMELETLKEKGLKLHPDIVMIHFVENDLWLPNFVCRESPDSELTRSHLLSAISQCFGGNLKTEPFGRLARSPHDVPKKYENMVGEKAFMRSMKELCALGIKNGFKVVLVDNWNAPSFILEAARESGFSIIELGPTMKKYCQEHGIRDFQGSVMTVSKDDPHYSALAHKLVADRILDFLLEKKLLP</sequence>
<reference evidence="2" key="2">
    <citation type="journal article" date="2011" name="Microb. Ecol.">
        <title>Taxonomic and Functional Metagenomic Profiling of the Microbial Community in the Anoxic Sediment of a Sub-saline Shallow Lake (Laguna de Carrizo, Central Spain).</title>
        <authorList>
            <person name="Ferrer M."/>
            <person name="Guazzaroni M.E."/>
            <person name="Richter M."/>
            <person name="Garcia-Salamanca A."/>
            <person name="Yarza P."/>
            <person name="Suarez-Suarez A."/>
            <person name="Solano J."/>
            <person name="Alcaide M."/>
            <person name="van Dillewijn P."/>
            <person name="Molina-Henares M.A."/>
            <person name="Lopez-Cortes N."/>
            <person name="Al-Ramahi Y."/>
            <person name="Guerrero C."/>
            <person name="Acosta A."/>
            <person name="de Eugenio L.I."/>
            <person name="Martinez V."/>
            <person name="Marques S."/>
            <person name="Rojo F."/>
            <person name="Santero E."/>
            <person name="Genilloud O."/>
            <person name="Perez-Perez J."/>
            <person name="Rossello-Mora R."/>
            <person name="Ramos J.L."/>
        </authorList>
    </citation>
    <scope>NUCLEOTIDE SEQUENCE</scope>
</reference>
<dbReference type="AlphaFoldDB" id="D9PJ50"/>
<accession>D9PJ50</accession>
<gene>
    <name evidence="2" type="ORF">LDC_1559</name>
</gene>
<organism evidence="2">
    <name type="scientific">sediment metagenome</name>
    <dbReference type="NCBI Taxonomy" id="749907"/>
    <lineage>
        <taxon>unclassified sequences</taxon>
        <taxon>metagenomes</taxon>
        <taxon>ecological metagenomes</taxon>
    </lineage>
</organism>
<dbReference type="InterPro" id="IPR013830">
    <property type="entry name" value="SGNH_hydro"/>
</dbReference>
<name>D9PJ50_9ZZZZ</name>
<dbReference type="InterPro" id="IPR036514">
    <property type="entry name" value="SGNH_hydro_sf"/>
</dbReference>
<dbReference type="EMBL" id="ADZX01000492">
    <property type="protein sequence ID" value="EFK96417.1"/>
    <property type="molecule type" value="Genomic_DNA"/>
</dbReference>
<dbReference type="Gene3D" id="3.40.50.1110">
    <property type="entry name" value="SGNH hydrolase"/>
    <property type="match status" value="1"/>
</dbReference>
<feature type="domain" description="SGNH hydrolase-type esterase" evidence="1">
    <location>
        <begin position="57"/>
        <end position="135"/>
    </location>
</feature>
<protein>
    <recommendedName>
        <fullName evidence="1">SGNH hydrolase-type esterase domain-containing protein</fullName>
    </recommendedName>
</protein>
<dbReference type="CDD" id="cd00229">
    <property type="entry name" value="SGNH_hydrolase"/>
    <property type="match status" value="1"/>
</dbReference>
<evidence type="ECO:0000313" key="2">
    <source>
        <dbReference type="EMBL" id="EFK96417.1"/>
    </source>
</evidence>
<comment type="caution">
    <text evidence="2">The sequence shown here is derived from an EMBL/GenBank/DDBJ whole genome shotgun (WGS) entry which is preliminary data.</text>
</comment>
<reference evidence="2" key="1">
    <citation type="submission" date="2010-07" db="EMBL/GenBank/DDBJ databases">
        <authorList>
            <consortium name="CONSOLIDER consortium CSD2007-00005"/>
            <person name="Guazzaroni M.-E."/>
            <person name="Richter M."/>
            <person name="Garcia-Salamanca A."/>
            <person name="Yarza P."/>
            <person name="Ferrer M."/>
        </authorList>
    </citation>
    <scope>NUCLEOTIDE SEQUENCE</scope>
</reference>